<dbReference type="PANTHER" id="PTHR34490">
    <property type="entry name" value="PROTEIN CBG12054-RELATED"/>
    <property type="match status" value="1"/>
</dbReference>
<dbReference type="Pfam" id="PF24748">
    <property type="entry name" value="Galaxin_repeat"/>
    <property type="match status" value="1"/>
</dbReference>
<organism evidence="2 3">
    <name type="scientific">Pundamilia nyererei</name>
    <dbReference type="NCBI Taxonomy" id="303518"/>
    <lineage>
        <taxon>Eukaryota</taxon>
        <taxon>Metazoa</taxon>
        <taxon>Chordata</taxon>
        <taxon>Craniata</taxon>
        <taxon>Vertebrata</taxon>
        <taxon>Euteleostomi</taxon>
        <taxon>Actinopterygii</taxon>
        <taxon>Neopterygii</taxon>
        <taxon>Teleostei</taxon>
        <taxon>Neoteleostei</taxon>
        <taxon>Acanthomorphata</taxon>
        <taxon>Ovalentaria</taxon>
        <taxon>Cichlomorphae</taxon>
        <taxon>Cichliformes</taxon>
        <taxon>Cichlidae</taxon>
        <taxon>African cichlids</taxon>
        <taxon>Pseudocrenilabrinae</taxon>
        <taxon>Haplochromini</taxon>
        <taxon>Pundamilia</taxon>
    </lineage>
</organism>
<evidence type="ECO:0000259" key="1">
    <source>
        <dbReference type="Pfam" id="PF24748"/>
    </source>
</evidence>
<keyword evidence="2" id="KW-1185">Reference proteome</keyword>
<sequence>MNSTDHQCCYHDQFNTKTECCCWKKESAEVQLKNSSCCSEESAVLEGQSNSKVGNQVCCDGCSSVQKPWINQCCGDTPFGSAQRGVLCCNNTLYENRNDGEECSETGIPYDPTKGTICCSQFHGSPGQHCCGTEIYQPDAEICCNGHRHSRLENIHCCGIKAYNIKDPQMKCCAGTLYNLTLLDEHGQDAQCCGSLLQKQQDICCSSEDREVLYSAKTGFRCCGHLYFNTTLWSCCAERLRSIHEPGQDRRKMNNESRLQSVNNMNKTDLCKKMRIGTVESVSLHSIVFKSVLKIRGKKAKVKALPFPYILKTDDHCSSPKLIPGKIYFFNKVNVFTDSNHDTVLQSLHFIFSKCSA</sequence>
<dbReference type="PANTHER" id="PTHR34490:SF3">
    <property type="entry name" value="GALAXIN-LIKE ISOFORM X2"/>
    <property type="match status" value="1"/>
</dbReference>
<feature type="domain" description="Galaxin-like repeats" evidence="1">
    <location>
        <begin position="71"/>
        <end position="206"/>
    </location>
</feature>
<proteinExistence type="predicted"/>
<dbReference type="GeneID" id="102198979"/>
<gene>
    <name evidence="3" type="primary">LOC102198979</name>
</gene>
<evidence type="ECO:0000313" key="2">
    <source>
        <dbReference type="Proteomes" id="UP000695023"/>
    </source>
</evidence>
<dbReference type="AlphaFoldDB" id="A0A9Y3S0S7"/>
<protein>
    <submittedName>
        <fullName evidence="3">Galaxin-like</fullName>
    </submittedName>
</protein>
<dbReference type="Proteomes" id="UP000695023">
    <property type="component" value="Unplaced"/>
</dbReference>
<dbReference type="RefSeq" id="XP_005754371.1">
    <property type="nucleotide sequence ID" value="XM_005754314.1"/>
</dbReference>
<dbReference type="InterPro" id="IPR055284">
    <property type="entry name" value="Galaxin-like"/>
</dbReference>
<name>A0A9Y3S0S7_9CICH</name>
<evidence type="ECO:0000313" key="3">
    <source>
        <dbReference type="RefSeq" id="XP_005754371.1"/>
    </source>
</evidence>
<reference evidence="3" key="1">
    <citation type="submission" date="2025-08" db="UniProtKB">
        <authorList>
            <consortium name="RefSeq"/>
        </authorList>
    </citation>
    <scope>IDENTIFICATION</scope>
</reference>
<accession>A0A9Y3S0S7</accession>
<dbReference type="InterPro" id="IPR056601">
    <property type="entry name" value="Galaxin_dom"/>
</dbReference>